<dbReference type="EMBL" id="JANJQO010002573">
    <property type="protein sequence ID" value="KAJ2966589.1"/>
    <property type="molecule type" value="Genomic_DNA"/>
</dbReference>
<protein>
    <submittedName>
        <fullName evidence="1">Uncharacterized protein</fullName>
    </submittedName>
</protein>
<organism evidence="1 2">
    <name type="scientific">Zarea fungicola</name>
    <dbReference type="NCBI Taxonomy" id="93591"/>
    <lineage>
        <taxon>Eukaryota</taxon>
        <taxon>Fungi</taxon>
        <taxon>Dikarya</taxon>
        <taxon>Ascomycota</taxon>
        <taxon>Pezizomycotina</taxon>
        <taxon>Sordariomycetes</taxon>
        <taxon>Hypocreomycetidae</taxon>
        <taxon>Hypocreales</taxon>
        <taxon>Cordycipitaceae</taxon>
        <taxon>Zarea</taxon>
    </lineage>
</organism>
<gene>
    <name evidence="1" type="ORF">NQ176_g10077</name>
</gene>
<accession>A0ACC1MIX0</accession>
<sequence>MAALPPPDPVQITSFNTLPLASGQNEPEVTTIKSTISPEEMFDGGIRRTVIGSTTIPANNDGPLQVDQLPGSGIVMPGALNAYFLDLAPGFVTPIHRTVSIDYLVVIKGTPSIITPKGPFSVVDGKASYTDTVETVLAEGQVLVQRGQMHALANNTESWVRFWCVVADAKPQHADSIELREAWL</sequence>
<reference evidence="1" key="1">
    <citation type="submission" date="2022-08" db="EMBL/GenBank/DDBJ databases">
        <title>Genome Sequence of Lecanicillium fungicola.</title>
        <authorList>
            <person name="Buettner E."/>
        </authorList>
    </citation>
    <scope>NUCLEOTIDE SEQUENCE</scope>
    <source>
        <strain evidence="1">Babe33</strain>
    </source>
</reference>
<keyword evidence="2" id="KW-1185">Reference proteome</keyword>
<name>A0ACC1MIX0_9HYPO</name>
<proteinExistence type="predicted"/>
<evidence type="ECO:0000313" key="2">
    <source>
        <dbReference type="Proteomes" id="UP001143910"/>
    </source>
</evidence>
<comment type="caution">
    <text evidence="1">The sequence shown here is derived from an EMBL/GenBank/DDBJ whole genome shotgun (WGS) entry which is preliminary data.</text>
</comment>
<evidence type="ECO:0000313" key="1">
    <source>
        <dbReference type="EMBL" id="KAJ2966589.1"/>
    </source>
</evidence>
<dbReference type="Proteomes" id="UP001143910">
    <property type="component" value="Unassembled WGS sequence"/>
</dbReference>